<comment type="caution">
    <text evidence="1">The sequence shown here is derived from an EMBL/GenBank/DDBJ whole genome shotgun (WGS) entry which is preliminary data.</text>
</comment>
<dbReference type="EMBL" id="CM056810">
    <property type="protein sequence ID" value="KAJ8643869.1"/>
    <property type="molecule type" value="Genomic_DNA"/>
</dbReference>
<evidence type="ECO:0000313" key="2">
    <source>
        <dbReference type="Proteomes" id="UP001234297"/>
    </source>
</evidence>
<accession>A0ACC2MDU1</accession>
<sequence>MKTHISPVRLSPIGSLRSLIFKRRYKGTFLMQRNDLSTVSSLDHSIHSIDHPPHHHLPRHSIVFLAILLSPSSPRARHHLPPRSVLAIIFLDAGRLVIPLSFYF</sequence>
<evidence type="ECO:0000313" key="1">
    <source>
        <dbReference type="EMBL" id="KAJ8643869.1"/>
    </source>
</evidence>
<organism evidence="1 2">
    <name type="scientific">Persea americana</name>
    <name type="common">Avocado</name>
    <dbReference type="NCBI Taxonomy" id="3435"/>
    <lineage>
        <taxon>Eukaryota</taxon>
        <taxon>Viridiplantae</taxon>
        <taxon>Streptophyta</taxon>
        <taxon>Embryophyta</taxon>
        <taxon>Tracheophyta</taxon>
        <taxon>Spermatophyta</taxon>
        <taxon>Magnoliopsida</taxon>
        <taxon>Magnoliidae</taxon>
        <taxon>Laurales</taxon>
        <taxon>Lauraceae</taxon>
        <taxon>Persea</taxon>
    </lineage>
</organism>
<name>A0ACC2MDU1_PERAE</name>
<dbReference type="Proteomes" id="UP001234297">
    <property type="component" value="Chromosome 2"/>
</dbReference>
<keyword evidence="2" id="KW-1185">Reference proteome</keyword>
<protein>
    <submittedName>
        <fullName evidence="1">Uncharacterized protein</fullName>
    </submittedName>
</protein>
<proteinExistence type="predicted"/>
<gene>
    <name evidence="1" type="ORF">MRB53_005617</name>
</gene>
<reference evidence="1 2" key="1">
    <citation type="journal article" date="2022" name="Hortic Res">
        <title>A haplotype resolved chromosomal level avocado genome allows analysis of novel avocado genes.</title>
        <authorList>
            <person name="Nath O."/>
            <person name="Fletcher S.J."/>
            <person name="Hayward A."/>
            <person name="Shaw L.M."/>
            <person name="Masouleh A.K."/>
            <person name="Furtado A."/>
            <person name="Henry R.J."/>
            <person name="Mitter N."/>
        </authorList>
    </citation>
    <scope>NUCLEOTIDE SEQUENCE [LARGE SCALE GENOMIC DNA]</scope>
    <source>
        <strain evidence="2">cv. Hass</strain>
    </source>
</reference>